<keyword evidence="3" id="KW-1185">Reference proteome</keyword>
<feature type="compositionally biased region" description="Basic and acidic residues" evidence="1">
    <location>
        <begin position="40"/>
        <end position="58"/>
    </location>
</feature>
<gene>
    <name evidence="2" type="ORF">HUG20_17950</name>
</gene>
<name>A0A7T6ZEI4_9BACI</name>
<proteinExistence type="predicted"/>
<dbReference type="AlphaFoldDB" id="A0A7T6ZEI4"/>
<dbReference type="EMBL" id="CP054706">
    <property type="protein sequence ID" value="QQK81611.1"/>
    <property type="molecule type" value="Genomic_DNA"/>
</dbReference>
<dbReference type="Proteomes" id="UP000595349">
    <property type="component" value="Chromosome"/>
</dbReference>
<protein>
    <recommendedName>
        <fullName evidence="4">Tryptophan RNA-binding attenuation protein</fullName>
    </recommendedName>
</protein>
<evidence type="ECO:0000256" key="1">
    <source>
        <dbReference type="SAM" id="MobiDB-lite"/>
    </source>
</evidence>
<evidence type="ECO:0008006" key="4">
    <source>
        <dbReference type="Google" id="ProtNLM"/>
    </source>
</evidence>
<dbReference type="RefSeq" id="WP_200086096.1">
    <property type="nucleotide sequence ID" value="NZ_CP054706.1"/>
</dbReference>
<dbReference type="SUPFAM" id="SSF57938">
    <property type="entry name" value="DnaJ/Hsp40 cysteine-rich domain"/>
    <property type="match status" value="1"/>
</dbReference>
<organism evidence="2 3">
    <name type="scientific">Salicibibacter cibi</name>
    <dbReference type="NCBI Taxonomy" id="2743001"/>
    <lineage>
        <taxon>Bacteria</taxon>
        <taxon>Bacillati</taxon>
        <taxon>Bacillota</taxon>
        <taxon>Bacilli</taxon>
        <taxon>Bacillales</taxon>
        <taxon>Bacillaceae</taxon>
        <taxon>Salicibibacter</taxon>
    </lineage>
</organism>
<evidence type="ECO:0000313" key="3">
    <source>
        <dbReference type="Proteomes" id="UP000595349"/>
    </source>
</evidence>
<feature type="region of interest" description="Disordered" evidence="1">
    <location>
        <begin position="38"/>
        <end position="58"/>
    </location>
</feature>
<dbReference type="KEGG" id="scib:HUG20_17950"/>
<reference evidence="2 3" key="1">
    <citation type="submission" date="2020-06" db="EMBL/GenBank/DDBJ databases">
        <title>Genomic analysis of Salicibibacter sp. NKC21-4.</title>
        <authorList>
            <person name="Oh Y.J."/>
        </authorList>
    </citation>
    <scope>NUCLEOTIDE SEQUENCE [LARGE SCALE GENOMIC DNA]</scope>
    <source>
        <strain evidence="2 3">NKC21-4</strain>
    </source>
</reference>
<sequence>MSKDKNVCTSCDGTGLLADDEGWQYPCTICGGDGIFAKGDPTHPERPINVDDMNRTLE</sequence>
<dbReference type="InterPro" id="IPR036410">
    <property type="entry name" value="HSP_DnaJ_Cys-rich_dom_sf"/>
</dbReference>
<evidence type="ECO:0000313" key="2">
    <source>
        <dbReference type="EMBL" id="QQK81611.1"/>
    </source>
</evidence>
<accession>A0A7T6ZEI4</accession>